<dbReference type="GO" id="GO:0031176">
    <property type="term" value="F:endo-1,4-beta-xylanase activity"/>
    <property type="evidence" value="ECO:0007669"/>
    <property type="project" value="UniProtKB-UniRule"/>
</dbReference>
<evidence type="ECO:0000256" key="1">
    <source>
        <dbReference type="ARBA" id="ARBA00000681"/>
    </source>
</evidence>
<feature type="active site" description="Proton donor" evidence="9">
    <location>
        <position position="221"/>
    </location>
</feature>
<dbReference type="Proteomes" id="UP000075515">
    <property type="component" value="Unassembled WGS sequence"/>
</dbReference>
<evidence type="ECO:0000256" key="4">
    <source>
        <dbReference type="ARBA" id="ARBA00022651"/>
    </source>
</evidence>
<dbReference type="InterPro" id="IPR033123">
    <property type="entry name" value="GH11_dom"/>
</dbReference>
<feature type="active site" description="Nucleophile" evidence="9">
    <location>
        <position position="128"/>
    </location>
</feature>
<gene>
    <name evidence="12" type="ORF">BE18_09580</name>
</gene>
<reference evidence="12 13" key="1">
    <citation type="submission" date="2014-02" db="EMBL/GenBank/DDBJ databases">
        <title>The small core and large imbalanced accessory genome model reveals a collaborative survival strategy of Sorangium cellulosum strains in nature.</title>
        <authorList>
            <person name="Han K."/>
            <person name="Peng R."/>
            <person name="Blom J."/>
            <person name="Li Y.-Z."/>
        </authorList>
    </citation>
    <scope>NUCLEOTIDE SEQUENCE [LARGE SCALE GENOMIC DNA]</scope>
    <source>
        <strain evidence="12 13">So0149</strain>
    </source>
</reference>
<dbReference type="PANTHER" id="PTHR46828">
    <property type="entry name" value="ENDO-1,4-BETA-XYLANASE A-RELATED"/>
    <property type="match status" value="1"/>
</dbReference>
<comment type="catalytic activity">
    <reaction evidence="1 9 10">
        <text>Endohydrolysis of (1-&gt;4)-beta-D-xylosidic linkages in xylans.</text>
        <dbReference type="EC" id="3.2.1.8"/>
    </reaction>
</comment>
<protein>
    <recommendedName>
        <fullName evidence="3 9">Endo-1,4-beta-xylanase</fullName>
        <ecNumber evidence="3 9">3.2.1.8</ecNumber>
    </recommendedName>
</protein>
<dbReference type="AlphaFoldDB" id="A0A150SIR6"/>
<dbReference type="EMBL" id="JEMC01004191">
    <property type="protein sequence ID" value="KYF75020.1"/>
    <property type="molecule type" value="Genomic_DNA"/>
</dbReference>
<keyword evidence="4 9" id="KW-0858">Xylan degradation</keyword>
<dbReference type="PRINTS" id="PR00911">
    <property type="entry name" value="GLHYDRLASE11"/>
</dbReference>
<evidence type="ECO:0000256" key="10">
    <source>
        <dbReference type="RuleBase" id="RU362015"/>
    </source>
</evidence>
<proteinExistence type="inferred from homology"/>
<evidence type="ECO:0000313" key="12">
    <source>
        <dbReference type="EMBL" id="KYF75020.1"/>
    </source>
</evidence>
<feature type="domain" description="GH11" evidence="11">
    <location>
        <begin position="41"/>
        <end position="234"/>
    </location>
</feature>
<sequence length="236" mass="25573">MNNITRLGMCSALGLLLTNCVMDGAEVDMNETDLTTDQSALTISANKTGTDGQWYTFWKDGGSVSMNLNGGGNYAVNWANGNYNFVGGKGWSTGSSSRNIGYNAGVWSTGSSNAYLTLYGWTTNPLVEYYVVDSWGSWRPPGGTPAGSVTTDGGTYDLYRMQRVNAPSIIGNATFYQYWSVRRSKRPTGTNSTITFSNHVNAWASKGWNLGTHNYQVMATEVFNPSSSGSSNLTVW</sequence>
<evidence type="ECO:0000256" key="6">
    <source>
        <dbReference type="ARBA" id="ARBA00023277"/>
    </source>
</evidence>
<evidence type="ECO:0000259" key="11">
    <source>
        <dbReference type="PROSITE" id="PS51761"/>
    </source>
</evidence>
<dbReference type="InterPro" id="IPR001137">
    <property type="entry name" value="Glyco_hydro_11"/>
</dbReference>
<dbReference type="InterPro" id="IPR018208">
    <property type="entry name" value="GH11_AS_1"/>
</dbReference>
<dbReference type="InterPro" id="IPR013320">
    <property type="entry name" value="ConA-like_dom_sf"/>
</dbReference>
<comment type="similarity">
    <text evidence="9 10">Belongs to the glycosyl hydrolase 11 (cellulase G) family.</text>
</comment>
<name>A0A150SIR6_SORCE</name>
<dbReference type="PROSITE" id="PS51761">
    <property type="entry name" value="GH11_3"/>
    <property type="match status" value="1"/>
</dbReference>
<evidence type="ECO:0000256" key="9">
    <source>
        <dbReference type="PROSITE-ProRule" id="PRU01097"/>
    </source>
</evidence>
<dbReference type="PANTHER" id="PTHR46828:SF2">
    <property type="entry name" value="ENDO-1,4-BETA-XYLANASE A-RELATED"/>
    <property type="match status" value="1"/>
</dbReference>
<dbReference type="Gene3D" id="2.60.120.180">
    <property type="match status" value="1"/>
</dbReference>
<evidence type="ECO:0000256" key="7">
    <source>
        <dbReference type="ARBA" id="ARBA00023295"/>
    </source>
</evidence>
<keyword evidence="8 9" id="KW-0624">Polysaccharide degradation</keyword>
<keyword evidence="7 9" id="KW-0326">Glycosidase</keyword>
<accession>A0A150SIR6</accession>
<keyword evidence="5 9" id="KW-0378">Hydrolase</keyword>
<comment type="caution">
    <text evidence="12">The sequence shown here is derived from an EMBL/GenBank/DDBJ whole genome shotgun (WGS) entry which is preliminary data.</text>
</comment>
<comment type="pathway">
    <text evidence="2 9 10">Glycan degradation; xylan degradation.</text>
</comment>
<evidence type="ECO:0000256" key="5">
    <source>
        <dbReference type="ARBA" id="ARBA00022801"/>
    </source>
</evidence>
<evidence type="ECO:0000313" key="13">
    <source>
        <dbReference type="Proteomes" id="UP000075515"/>
    </source>
</evidence>
<keyword evidence="6 9" id="KW-0119">Carbohydrate metabolism</keyword>
<organism evidence="12 13">
    <name type="scientific">Sorangium cellulosum</name>
    <name type="common">Polyangium cellulosum</name>
    <dbReference type="NCBI Taxonomy" id="56"/>
    <lineage>
        <taxon>Bacteria</taxon>
        <taxon>Pseudomonadati</taxon>
        <taxon>Myxococcota</taxon>
        <taxon>Polyangia</taxon>
        <taxon>Polyangiales</taxon>
        <taxon>Polyangiaceae</taxon>
        <taxon>Sorangium</taxon>
    </lineage>
</organism>
<dbReference type="EC" id="3.2.1.8" evidence="3 9"/>
<evidence type="ECO:0000256" key="2">
    <source>
        <dbReference type="ARBA" id="ARBA00004851"/>
    </source>
</evidence>
<dbReference type="Pfam" id="PF00457">
    <property type="entry name" value="Glyco_hydro_11"/>
    <property type="match status" value="1"/>
</dbReference>
<dbReference type="SUPFAM" id="SSF49899">
    <property type="entry name" value="Concanavalin A-like lectins/glucanases"/>
    <property type="match status" value="1"/>
</dbReference>
<dbReference type="InterPro" id="IPR013319">
    <property type="entry name" value="GH11/12"/>
</dbReference>
<dbReference type="PROSITE" id="PS00776">
    <property type="entry name" value="GH11_1"/>
    <property type="match status" value="1"/>
</dbReference>
<evidence type="ECO:0000256" key="3">
    <source>
        <dbReference type="ARBA" id="ARBA00012590"/>
    </source>
</evidence>
<dbReference type="UniPathway" id="UPA00114"/>
<evidence type="ECO:0000256" key="8">
    <source>
        <dbReference type="ARBA" id="ARBA00023326"/>
    </source>
</evidence>
<dbReference type="GO" id="GO:0045493">
    <property type="term" value="P:xylan catabolic process"/>
    <property type="evidence" value="ECO:0007669"/>
    <property type="project" value="UniProtKB-UniRule"/>
</dbReference>